<dbReference type="InterPro" id="IPR028098">
    <property type="entry name" value="Glyco_trans_4-like_N"/>
</dbReference>
<sequence length="336" mass="39283">MKVLLIGEKNDFKGEIEKVTGIGRYARELLIGLREKVEVSALPLYDHSSLYSSLGSIIKGIFYDYSKYDIIHLIAPKPFFPLRKGNAVWVTTVHDLFFLKYKESKPMPFMEKLYVKSILSSDAIITVSSLVKEDVERLGYKKKIFVVNPGIDERFFSTPKINTEEKRDIIRLGYIGRIDSERKNLIRGVRVIKKLKEKNVIFELWGSYNPNNEIFKRIKKESEEDPRIKIMGPAPDEKLVEIYDSFDAFFFPTKEEGFGFPILEAQARGVPIIVFSDTRIPKEVCEYCIKINEVFPSLDYIESYKEKYYDKLRIYARNFSWENSIKNLLNIYRNLI</sequence>
<dbReference type="Pfam" id="PF13692">
    <property type="entry name" value="Glyco_trans_1_4"/>
    <property type="match status" value="1"/>
</dbReference>
<dbReference type="SUPFAM" id="SSF53756">
    <property type="entry name" value="UDP-Glycosyltransferase/glycogen phosphorylase"/>
    <property type="match status" value="1"/>
</dbReference>
<feature type="domain" description="Glycosyltransferase subfamily 4-like N-terminal" evidence="2">
    <location>
        <begin position="65"/>
        <end position="153"/>
    </location>
</feature>
<protein>
    <submittedName>
        <fullName evidence="3">Glycosyl transferase group 1</fullName>
    </submittedName>
</protein>
<evidence type="ECO:0000313" key="3">
    <source>
        <dbReference type="EMBL" id="ACR41602.1"/>
    </source>
</evidence>
<dbReference type="Pfam" id="PF13439">
    <property type="entry name" value="Glyco_transf_4"/>
    <property type="match status" value="1"/>
</dbReference>
<dbReference type="KEGG" id="sid:M164_0995"/>
<evidence type="ECO:0000259" key="2">
    <source>
        <dbReference type="Pfam" id="PF13439"/>
    </source>
</evidence>
<dbReference type="GO" id="GO:0016757">
    <property type="term" value="F:glycosyltransferase activity"/>
    <property type="evidence" value="ECO:0007669"/>
    <property type="project" value="TreeGrafter"/>
</dbReference>
<dbReference type="Proteomes" id="UP000001479">
    <property type="component" value="Chromosome"/>
</dbReference>
<evidence type="ECO:0000256" key="1">
    <source>
        <dbReference type="ARBA" id="ARBA00022679"/>
    </source>
</evidence>
<organism evidence="3 4">
    <name type="scientific">Saccharolobus islandicus (strain M.16.4 / Kamchatka #3)</name>
    <name type="common">Sulfolobus islandicus</name>
    <dbReference type="NCBI Taxonomy" id="426118"/>
    <lineage>
        <taxon>Archaea</taxon>
        <taxon>Thermoproteota</taxon>
        <taxon>Thermoprotei</taxon>
        <taxon>Sulfolobales</taxon>
        <taxon>Sulfolobaceae</taxon>
        <taxon>Saccharolobus</taxon>
    </lineage>
</organism>
<dbReference type="AlphaFoldDB" id="C4KG88"/>
<dbReference type="Gene3D" id="3.40.50.2000">
    <property type="entry name" value="Glycogen Phosphorylase B"/>
    <property type="match status" value="2"/>
</dbReference>
<evidence type="ECO:0000313" key="4">
    <source>
        <dbReference type="Proteomes" id="UP000001479"/>
    </source>
</evidence>
<dbReference type="RefSeq" id="WP_012735845.1">
    <property type="nucleotide sequence ID" value="NC_012726.1"/>
</dbReference>
<dbReference type="GeneID" id="7940814"/>
<keyword evidence="1 3" id="KW-0808">Transferase</keyword>
<dbReference type="CAZy" id="GT4">
    <property type="family name" value="Glycosyltransferase Family 4"/>
</dbReference>
<accession>C4KG88</accession>
<dbReference type="EMBL" id="CP001402">
    <property type="protein sequence ID" value="ACR41602.1"/>
    <property type="molecule type" value="Genomic_DNA"/>
</dbReference>
<dbReference type="HOGENOM" id="CLU_822879_0_0_2"/>
<gene>
    <name evidence="3" type="ordered locus">M164_0995</name>
</gene>
<name>C4KG88_SACI6</name>
<proteinExistence type="predicted"/>
<dbReference type="PANTHER" id="PTHR46401:SF2">
    <property type="entry name" value="GLYCOSYLTRANSFERASE WBBK-RELATED"/>
    <property type="match status" value="1"/>
</dbReference>
<reference evidence="3 4" key="1">
    <citation type="journal article" date="2009" name="Proc. Natl. Acad. Sci. U.S.A.">
        <title>Biogeography of the Sulfolobus islandicus pan-genome.</title>
        <authorList>
            <person name="Reno M.L."/>
            <person name="Held N.L."/>
            <person name="Fields C.J."/>
            <person name="Burke P.V."/>
            <person name="Whitaker R.J."/>
        </authorList>
    </citation>
    <scope>NUCLEOTIDE SEQUENCE [LARGE SCALE GENOMIC DNA]</scope>
    <source>
        <strain evidence="4">M.16.4 / Kamchatka #3</strain>
    </source>
</reference>
<dbReference type="PANTHER" id="PTHR46401">
    <property type="entry name" value="GLYCOSYLTRANSFERASE WBBK-RELATED"/>
    <property type="match status" value="1"/>
</dbReference>